<organism evidence="2 3">
    <name type="scientific">Prorocentrum cordatum</name>
    <dbReference type="NCBI Taxonomy" id="2364126"/>
    <lineage>
        <taxon>Eukaryota</taxon>
        <taxon>Sar</taxon>
        <taxon>Alveolata</taxon>
        <taxon>Dinophyceae</taxon>
        <taxon>Prorocentrales</taxon>
        <taxon>Prorocentraceae</taxon>
        <taxon>Prorocentrum</taxon>
    </lineage>
</organism>
<evidence type="ECO:0000256" key="1">
    <source>
        <dbReference type="SAM" id="MobiDB-lite"/>
    </source>
</evidence>
<evidence type="ECO:0000313" key="2">
    <source>
        <dbReference type="EMBL" id="CAK0883757.1"/>
    </source>
</evidence>
<dbReference type="Proteomes" id="UP001189429">
    <property type="component" value="Unassembled WGS sequence"/>
</dbReference>
<protein>
    <recommendedName>
        <fullName evidence="4">Nuclear pore complex protein</fullName>
    </recommendedName>
</protein>
<comment type="caution">
    <text evidence="2">The sequence shown here is derived from an EMBL/GenBank/DDBJ whole genome shotgun (WGS) entry which is preliminary data.</text>
</comment>
<reference evidence="2" key="1">
    <citation type="submission" date="2023-10" db="EMBL/GenBank/DDBJ databases">
        <authorList>
            <person name="Chen Y."/>
            <person name="Shah S."/>
            <person name="Dougan E. K."/>
            <person name="Thang M."/>
            <person name="Chan C."/>
        </authorList>
    </citation>
    <scope>NUCLEOTIDE SEQUENCE [LARGE SCALE GENOMIC DNA]</scope>
</reference>
<dbReference type="EMBL" id="CAUYUJ010018460">
    <property type="protein sequence ID" value="CAK0883757.1"/>
    <property type="molecule type" value="Genomic_DNA"/>
</dbReference>
<proteinExistence type="predicted"/>
<keyword evidence="3" id="KW-1185">Reference proteome</keyword>
<name>A0ABN9WBU6_9DINO</name>
<accession>A0ABN9WBU6</accession>
<evidence type="ECO:0000313" key="3">
    <source>
        <dbReference type="Proteomes" id="UP001189429"/>
    </source>
</evidence>
<evidence type="ECO:0008006" key="4">
    <source>
        <dbReference type="Google" id="ProtNLM"/>
    </source>
</evidence>
<feature type="region of interest" description="Disordered" evidence="1">
    <location>
        <begin position="16"/>
        <end position="41"/>
    </location>
</feature>
<gene>
    <name evidence="2" type="ORF">PCOR1329_LOCUS65889</name>
</gene>
<sequence length="411" mass="43260">MAELRRQRAAAREALEERASSYSLGVPSGHGRHSKRFARGPAEREEALERYRQVADAAFDQILAEAEELSRLPLGPDWRARLGPGLRRRRRFWEGQLEEAWSAWQEATTAMHRAGDEAVDAWRSVGELAELAGPAGGLREAAPAAPPAALQEGMVLLAARGLEAELVGAMGLSGLSDGGCHFDCRAELLLEVLEALRAAGALADVGDALLGGGVAAEWLAAQDVGLCSLLGNLMRTDLKPSPELTQSRVDNVQGCAALRQLICRLIRSTLTSPWPLSLASAAQARLRATQVRARLLAQAGRQIVSHAAMGSPCTREEISLPLWPVHCPGGADLVELAELLGGAGFGEAVQGEAARRCSGDAAAAADHGAVACVLQGSRLRSCATAAEVCGVLAESALEDGLEPEDDEHGPP</sequence>